<dbReference type="OrthoDB" id="1732649at2759"/>
<organism evidence="1 2">
    <name type="scientific">Protea cynaroides</name>
    <dbReference type="NCBI Taxonomy" id="273540"/>
    <lineage>
        <taxon>Eukaryota</taxon>
        <taxon>Viridiplantae</taxon>
        <taxon>Streptophyta</taxon>
        <taxon>Embryophyta</taxon>
        <taxon>Tracheophyta</taxon>
        <taxon>Spermatophyta</taxon>
        <taxon>Magnoliopsida</taxon>
        <taxon>Proteales</taxon>
        <taxon>Proteaceae</taxon>
        <taxon>Protea</taxon>
    </lineage>
</organism>
<evidence type="ECO:0000313" key="2">
    <source>
        <dbReference type="Proteomes" id="UP001141806"/>
    </source>
</evidence>
<evidence type="ECO:0000313" key="1">
    <source>
        <dbReference type="EMBL" id="KAJ4967935.1"/>
    </source>
</evidence>
<dbReference type="AlphaFoldDB" id="A0A9Q0QQA8"/>
<dbReference type="EMBL" id="JAMYWD010000006">
    <property type="protein sequence ID" value="KAJ4967935.1"/>
    <property type="molecule type" value="Genomic_DNA"/>
</dbReference>
<sequence length="293" mass="33879">MRHERMSISGEYNSTVEASTSHGWSSAVELCPGPNGRVENGSVQNLPYKAGYTSSGSDQFPSSSNYDAQDRTRQIIFKLFVKDPNDFPGALRTQIFNWLSHSPSEMESYIRPGFVVLSVYLSMPSTAWFQGSEFSRKTFYSESIHYCKFKILISGGVEGFWFWWTGSWYHIKMERKMVVLEWPLYNFDRDWCALVKTLLDILVVKNSGKDGLSRECMEELSEINLLNRAVKRKCRDMVELLVHYSLMSSNGSLNMKRMLCDHLNMKRLTNLMFVINIGSRVFFCSFLDYDTHL</sequence>
<protein>
    <submittedName>
        <fullName evidence="1">Uncharacterized protein</fullName>
    </submittedName>
</protein>
<keyword evidence="2" id="KW-1185">Reference proteome</keyword>
<comment type="caution">
    <text evidence="1">The sequence shown here is derived from an EMBL/GenBank/DDBJ whole genome shotgun (WGS) entry which is preliminary data.</text>
</comment>
<accession>A0A9Q0QQA8</accession>
<gene>
    <name evidence="1" type="ORF">NE237_014636</name>
</gene>
<name>A0A9Q0QQA8_9MAGN</name>
<proteinExistence type="predicted"/>
<reference evidence="1" key="1">
    <citation type="journal article" date="2023" name="Plant J.">
        <title>The genome of the king protea, Protea cynaroides.</title>
        <authorList>
            <person name="Chang J."/>
            <person name="Duong T.A."/>
            <person name="Schoeman C."/>
            <person name="Ma X."/>
            <person name="Roodt D."/>
            <person name="Barker N."/>
            <person name="Li Z."/>
            <person name="Van de Peer Y."/>
            <person name="Mizrachi E."/>
        </authorList>
    </citation>
    <scope>NUCLEOTIDE SEQUENCE</scope>
    <source>
        <tissue evidence="1">Young leaves</tissue>
    </source>
</reference>
<dbReference type="Proteomes" id="UP001141806">
    <property type="component" value="Unassembled WGS sequence"/>
</dbReference>